<dbReference type="AlphaFoldDB" id="A0A6B9W1P0"/>
<keyword evidence="3 4" id="KW-0808">Transferase</keyword>
<dbReference type="Gene3D" id="3.40.50.2000">
    <property type="entry name" value="Glycogen Phosphorylase B"/>
    <property type="match status" value="2"/>
</dbReference>
<dbReference type="SUPFAM" id="SSF53756">
    <property type="entry name" value="UDP-Glycosyltransferase/glycogen phosphorylase"/>
    <property type="match status" value="1"/>
</dbReference>
<evidence type="ECO:0000313" key="4">
    <source>
        <dbReference type="EMBL" id="QHQ74404.1"/>
    </source>
</evidence>
<comment type="similarity">
    <text evidence="1">Belongs to the UDP-glycosyltransferase family.</text>
</comment>
<keyword evidence="2 4" id="KW-0328">Glycosyltransferase</keyword>
<dbReference type="PANTHER" id="PTHR48047:SF182">
    <property type="entry name" value="GLYCOSYLTRANSFERASE"/>
    <property type="match status" value="1"/>
</dbReference>
<evidence type="ECO:0000256" key="2">
    <source>
        <dbReference type="ARBA" id="ARBA00022676"/>
    </source>
</evidence>
<dbReference type="EC" id="2.4.1.170" evidence="4"/>
<reference evidence="4" key="1">
    <citation type="submission" date="2019-07" db="EMBL/GenBank/DDBJ databases">
        <authorList>
            <person name="Liu P.D."/>
            <person name="Luo J.J."/>
        </authorList>
    </citation>
    <scope>NUCLEOTIDE SEQUENCE</scope>
</reference>
<evidence type="ECO:0000256" key="3">
    <source>
        <dbReference type="ARBA" id="ARBA00022679"/>
    </source>
</evidence>
<protein>
    <submittedName>
        <fullName evidence="4">Uridine diphosphate glycosyltransferase-2</fullName>
        <ecNumber evidence="4">2.4.1.170</ecNumber>
    </submittedName>
</protein>
<dbReference type="CDD" id="cd03784">
    <property type="entry name" value="GT1_Gtf-like"/>
    <property type="match status" value="1"/>
</dbReference>
<gene>
    <name evidence="4" type="primary">UGT-2</name>
</gene>
<sequence length="501" mass="56441">MESAKEEFDDKIKIIFLPFVSTSHIIPMVDIARVFAVHGVDVTIIASPVAASLFQSSVDRDSSRGRSIRTHVVKFPAAEVGLPDGVETFNADTAPDMIAKIAKGLQLLEKEIDKLFEELEADCIVTDMFYPWTANAAARLGIPRLILLVGSYLAHSALHSVKTYGPHKDIESDHTNDKFALPGLPHHLEMTRLQLPDWLRKPNGYTYLMETIRDSERRSYGAVFDSFYELEGEYQDHYKKAMGTKSWSLGPVSMWVNQDAADKAARGHAKVEQRGKEQEEEYGWLKWLNSKPESSVLYVSFGSMSKFPSSQLFEIAQALEDSGHDFMWVVKKKDDEDGTFLEEFEKRVKASNKGYLIWGWAPQLLILENPAIGGIVTHCGWNTIMESVNAGLAMVTWPMFAEQFFNEKLLVDVLKIGVAVGVKEWRKWQEFGEEVVKKDKIVNAIGLLMGDGEESVEMRRRARELSDAAKRAIEVGGSSHNNVLDLIQELKSLKLDRANRN</sequence>
<name>A0A6B9W1P0_9FABA</name>
<dbReference type="InterPro" id="IPR002213">
    <property type="entry name" value="UDP_glucos_trans"/>
</dbReference>
<dbReference type="Pfam" id="PF00201">
    <property type="entry name" value="UDPGT"/>
    <property type="match status" value="1"/>
</dbReference>
<dbReference type="PANTHER" id="PTHR48047">
    <property type="entry name" value="GLYCOSYLTRANSFERASE"/>
    <property type="match status" value="1"/>
</dbReference>
<evidence type="ECO:0000256" key="1">
    <source>
        <dbReference type="ARBA" id="ARBA00009995"/>
    </source>
</evidence>
<proteinExistence type="evidence at transcript level"/>
<dbReference type="GO" id="GO:0050004">
    <property type="term" value="F:isoflavone 7-O-glucosyltransferase activity"/>
    <property type="evidence" value="ECO:0007669"/>
    <property type="project" value="UniProtKB-EC"/>
</dbReference>
<organism evidence="4">
    <name type="scientific">Stylosanthes guianensis</name>
    <dbReference type="NCBI Taxonomy" id="62615"/>
    <lineage>
        <taxon>Eukaryota</taxon>
        <taxon>Viridiplantae</taxon>
        <taxon>Streptophyta</taxon>
        <taxon>Embryophyta</taxon>
        <taxon>Tracheophyta</taxon>
        <taxon>Spermatophyta</taxon>
        <taxon>Magnoliopsida</taxon>
        <taxon>eudicotyledons</taxon>
        <taxon>Gunneridae</taxon>
        <taxon>Pentapetalae</taxon>
        <taxon>rosids</taxon>
        <taxon>fabids</taxon>
        <taxon>Fabales</taxon>
        <taxon>Fabaceae</taxon>
        <taxon>Papilionoideae</taxon>
        <taxon>50 kb inversion clade</taxon>
        <taxon>dalbergioids sensu lato</taxon>
        <taxon>Dalbergieae</taxon>
        <taxon>Pterocarpus clade</taxon>
        <taxon>Stylosanthes</taxon>
    </lineage>
</organism>
<dbReference type="FunFam" id="3.40.50.2000:FF:000202">
    <property type="entry name" value="Glycosyltransferase"/>
    <property type="match status" value="1"/>
</dbReference>
<accession>A0A6B9W1P0</accession>
<dbReference type="EMBL" id="MN165127">
    <property type="protein sequence ID" value="QHQ74404.1"/>
    <property type="molecule type" value="mRNA"/>
</dbReference>
<dbReference type="FunFam" id="3.40.50.2000:FF:000071">
    <property type="entry name" value="Glycosyltransferase"/>
    <property type="match status" value="1"/>
</dbReference>